<sequence length="78" mass="8248">MSSIGTIGDSFDNALAESVKGYCKAELIYGPAGTGPWKTVEDVEPTHDPRRQNHTIDTGAAPKAWSDSFSLSPVGPVD</sequence>
<organism evidence="2 3">
    <name type="scientific">Mycobacterium heckeshornense</name>
    <dbReference type="NCBI Taxonomy" id="110505"/>
    <lineage>
        <taxon>Bacteria</taxon>
        <taxon>Bacillati</taxon>
        <taxon>Actinomycetota</taxon>
        <taxon>Actinomycetes</taxon>
        <taxon>Mycobacteriales</taxon>
        <taxon>Mycobacteriaceae</taxon>
        <taxon>Mycobacterium</taxon>
    </lineage>
</organism>
<protein>
    <recommendedName>
        <fullName evidence="4">Integrase catalytic domain-containing protein</fullName>
    </recommendedName>
</protein>
<dbReference type="AlphaFoldDB" id="A0A7R7GXK5"/>
<name>A0A7R7GXK5_9MYCO</name>
<dbReference type="Proteomes" id="UP000595446">
    <property type="component" value="Chromosome"/>
</dbReference>
<evidence type="ECO:0000313" key="2">
    <source>
        <dbReference type="EMBL" id="BCO37722.1"/>
    </source>
</evidence>
<evidence type="ECO:0008006" key="4">
    <source>
        <dbReference type="Google" id="ProtNLM"/>
    </source>
</evidence>
<evidence type="ECO:0000313" key="3">
    <source>
        <dbReference type="Proteomes" id="UP000595446"/>
    </source>
</evidence>
<feature type="region of interest" description="Disordered" evidence="1">
    <location>
        <begin position="43"/>
        <end position="78"/>
    </location>
</feature>
<proteinExistence type="predicted"/>
<dbReference type="EMBL" id="AP024237">
    <property type="protein sequence ID" value="BCO37722.1"/>
    <property type="molecule type" value="Genomic_DNA"/>
</dbReference>
<accession>A0A7R7GXK5</accession>
<evidence type="ECO:0000256" key="1">
    <source>
        <dbReference type="SAM" id="MobiDB-lite"/>
    </source>
</evidence>
<reference evidence="2 3" key="1">
    <citation type="submission" date="2020-12" db="EMBL/GenBank/DDBJ databases">
        <title>Complete genome sequence of Mycobacterium heckeshornense JCM 15655T, closely related to a pathogenic non-tuberculous mycobacterial species Mycobacterium xenopi.</title>
        <authorList>
            <person name="Yoshida M."/>
            <person name="Fukano H."/>
            <person name="Asakura T."/>
            <person name="Suzuki M."/>
            <person name="Hoshino Y."/>
        </authorList>
    </citation>
    <scope>NUCLEOTIDE SEQUENCE [LARGE SCALE GENOMIC DNA]</scope>
    <source>
        <strain evidence="2 3">JCM 15655</strain>
    </source>
</reference>
<keyword evidence="3" id="KW-1185">Reference proteome</keyword>
<gene>
    <name evidence="2" type="ORF">MHEC_41550</name>
</gene>